<sequence>MAPGTYQKRMADVRLLGELYNYMLCNSAPVFEALYLLVTAGHEDEEVAGRLDPADDYFRIRLVIGLLDTCGTYFGQGVAGSRLDRFLTFFQAYCLSKVQPLPLDVDFDLQDVLGALRPSLQTFPDYSTALAAVADILTKEAASGVANALGNMNDDEEEEQRQGPRATSEPPDETDLDTGAAPGTSNDVTPHSSEDEREEGGPEVDEFERELRAALGGTEVVKHTMAIGQGSASNSLVGPGSHTPAHAAGANGLDAEAMGADAGAEEVMVFKMLIKRSGKDDKKEVQVPVSASVAAGIAAIKAAEAQEREELKRLVLAANKQQEDEDVAAHQAMFAAMGTRAPRAGGQPWSQPSRAEAIGAGRPVRGSNRGATPGWRLRERQRRMMLHGNNISKVPQPNSWVIPALCPSLLYPPLLHVMEILRCGGVPRMGLPGWLIGPLTAKIIHARYTARKLRLHRLQPSCVDLPRACRPCVPWGASPLAQ</sequence>
<dbReference type="GO" id="GO:0000184">
    <property type="term" value="P:nuclear-transcribed mRNA catabolic process, nonsense-mediated decay"/>
    <property type="evidence" value="ECO:0007669"/>
    <property type="project" value="InterPro"/>
</dbReference>
<dbReference type="EMBL" id="BLLF01000665">
    <property type="protein sequence ID" value="GFH13898.1"/>
    <property type="molecule type" value="Genomic_DNA"/>
</dbReference>
<feature type="region of interest" description="Disordered" evidence="3">
    <location>
        <begin position="149"/>
        <end position="205"/>
    </location>
</feature>
<dbReference type="GO" id="GO:0005737">
    <property type="term" value="C:cytoplasm"/>
    <property type="evidence" value="ECO:0007669"/>
    <property type="project" value="UniProtKB-SubCell"/>
</dbReference>
<dbReference type="PANTHER" id="PTHR12839">
    <property type="entry name" value="NONSENSE-MEDIATED MRNA DECAY PROTEIN 2 UP-FRAMESHIFT SUPPRESSOR 2"/>
    <property type="match status" value="1"/>
</dbReference>
<dbReference type="InterPro" id="IPR007193">
    <property type="entry name" value="Upf2/Nmd2_C"/>
</dbReference>
<dbReference type="InterPro" id="IPR039762">
    <property type="entry name" value="Nmd2/UPF2"/>
</dbReference>
<dbReference type="InterPro" id="IPR003890">
    <property type="entry name" value="MIF4G-like_typ-3"/>
</dbReference>
<evidence type="ECO:0000256" key="2">
    <source>
        <dbReference type="ARBA" id="ARBA00022490"/>
    </source>
</evidence>
<dbReference type="Pfam" id="PF04050">
    <property type="entry name" value="Upf2"/>
    <property type="match status" value="1"/>
</dbReference>
<comment type="subcellular location">
    <subcellularLocation>
        <location evidence="1">Cytoplasm</location>
    </subcellularLocation>
</comment>
<organism evidence="6 7">
    <name type="scientific">Haematococcus lacustris</name>
    <name type="common">Green alga</name>
    <name type="synonym">Haematococcus pluvialis</name>
    <dbReference type="NCBI Taxonomy" id="44745"/>
    <lineage>
        <taxon>Eukaryota</taxon>
        <taxon>Viridiplantae</taxon>
        <taxon>Chlorophyta</taxon>
        <taxon>core chlorophytes</taxon>
        <taxon>Chlorophyceae</taxon>
        <taxon>CS clade</taxon>
        <taxon>Chlamydomonadales</taxon>
        <taxon>Haematococcaceae</taxon>
        <taxon>Haematococcus</taxon>
    </lineage>
</organism>
<gene>
    <name evidence="6" type="ORF">HaLaN_09862</name>
</gene>
<dbReference type="PANTHER" id="PTHR12839:SF7">
    <property type="entry name" value="REGULATOR OF NONSENSE TRANSCRIPTS 2"/>
    <property type="match status" value="1"/>
</dbReference>
<comment type="caution">
    <text evidence="6">The sequence shown here is derived from an EMBL/GenBank/DDBJ whole genome shotgun (WGS) entry which is preliminary data.</text>
</comment>
<dbReference type="AlphaFoldDB" id="A0A699Z3E2"/>
<keyword evidence="2" id="KW-0963">Cytoplasm</keyword>
<feature type="compositionally biased region" description="Acidic residues" evidence="3">
    <location>
        <begin position="195"/>
        <end position="205"/>
    </location>
</feature>
<evidence type="ECO:0000259" key="5">
    <source>
        <dbReference type="Pfam" id="PF04050"/>
    </source>
</evidence>
<dbReference type="InterPro" id="IPR016024">
    <property type="entry name" value="ARM-type_fold"/>
</dbReference>
<dbReference type="GO" id="GO:0035145">
    <property type="term" value="C:exon-exon junction complex"/>
    <property type="evidence" value="ECO:0007669"/>
    <property type="project" value="TreeGrafter"/>
</dbReference>
<feature type="domain" description="MIF4G" evidence="4">
    <location>
        <begin position="3"/>
        <end position="113"/>
    </location>
</feature>
<proteinExistence type="predicted"/>
<dbReference type="Pfam" id="PF02854">
    <property type="entry name" value="MIF4G"/>
    <property type="match status" value="1"/>
</dbReference>
<keyword evidence="7" id="KW-1185">Reference proteome</keyword>
<feature type="domain" description="Up-frameshift suppressor 2 C-terminal" evidence="5">
    <location>
        <begin position="198"/>
        <end position="316"/>
    </location>
</feature>
<reference evidence="6 7" key="1">
    <citation type="submission" date="2020-02" db="EMBL/GenBank/DDBJ databases">
        <title>Draft genome sequence of Haematococcus lacustris strain NIES-144.</title>
        <authorList>
            <person name="Morimoto D."/>
            <person name="Nakagawa S."/>
            <person name="Yoshida T."/>
            <person name="Sawayama S."/>
        </authorList>
    </citation>
    <scope>NUCLEOTIDE SEQUENCE [LARGE SCALE GENOMIC DNA]</scope>
    <source>
        <strain evidence="6 7">NIES-144</strain>
    </source>
</reference>
<protein>
    <submittedName>
        <fullName evidence="6">MIF4G domain-containing protein</fullName>
    </submittedName>
</protein>
<evidence type="ECO:0000256" key="1">
    <source>
        <dbReference type="ARBA" id="ARBA00004496"/>
    </source>
</evidence>
<evidence type="ECO:0000259" key="4">
    <source>
        <dbReference type="Pfam" id="PF02854"/>
    </source>
</evidence>
<name>A0A699Z3E2_HAELA</name>
<evidence type="ECO:0000256" key="3">
    <source>
        <dbReference type="SAM" id="MobiDB-lite"/>
    </source>
</evidence>
<dbReference type="GO" id="GO:0003723">
    <property type="term" value="F:RNA binding"/>
    <property type="evidence" value="ECO:0007669"/>
    <property type="project" value="InterPro"/>
</dbReference>
<accession>A0A699Z3E2</accession>
<dbReference type="SUPFAM" id="SSF48371">
    <property type="entry name" value="ARM repeat"/>
    <property type="match status" value="1"/>
</dbReference>
<dbReference type="Gene3D" id="1.25.40.180">
    <property type="match status" value="1"/>
</dbReference>
<evidence type="ECO:0000313" key="7">
    <source>
        <dbReference type="Proteomes" id="UP000485058"/>
    </source>
</evidence>
<dbReference type="Proteomes" id="UP000485058">
    <property type="component" value="Unassembled WGS sequence"/>
</dbReference>
<evidence type="ECO:0000313" key="6">
    <source>
        <dbReference type="EMBL" id="GFH13898.1"/>
    </source>
</evidence>